<feature type="region of interest" description="Disordered" evidence="8">
    <location>
        <begin position="549"/>
        <end position="570"/>
    </location>
</feature>
<evidence type="ECO:0000313" key="12">
    <source>
        <dbReference type="Proteomes" id="UP000580250"/>
    </source>
</evidence>
<keyword evidence="2 9" id="KW-0812">Transmembrane</keyword>
<dbReference type="GO" id="GO:0004930">
    <property type="term" value="F:G protein-coupled receptor activity"/>
    <property type="evidence" value="ECO:0007669"/>
    <property type="project" value="UniProtKB-KW"/>
</dbReference>
<evidence type="ECO:0000313" key="11">
    <source>
        <dbReference type="EMBL" id="CAD2176629.1"/>
    </source>
</evidence>
<feature type="transmembrane region" description="Helical" evidence="9">
    <location>
        <begin position="129"/>
        <end position="147"/>
    </location>
</feature>
<dbReference type="AlphaFoldDB" id="A0A6V7VP97"/>
<feature type="transmembrane region" description="Helical" evidence="9">
    <location>
        <begin position="168"/>
        <end position="190"/>
    </location>
</feature>
<dbReference type="PANTHER" id="PTHR24243">
    <property type="entry name" value="G-PROTEIN COUPLED RECEPTOR"/>
    <property type="match status" value="1"/>
</dbReference>
<organism evidence="11 12">
    <name type="scientific">Meloidogyne enterolobii</name>
    <name type="common">Root-knot nematode worm</name>
    <name type="synonym">Meloidogyne mayaguensis</name>
    <dbReference type="NCBI Taxonomy" id="390850"/>
    <lineage>
        <taxon>Eukaryota</taxon>
        <taxon>Metazoa</taxon>
        <taxon>Ecdysozoa</taxon>
        <taxon>Nematoda</taxon>
        <taxon>Chromadorea</taxon>
        <taxon>Rhabditida</taxon>
        <taxon>Tylenchina</taxon>
        <taxon>Tylenchomorpha</taxon>
        <taxon>Tylenchoidea</taxon>
        <taxon>Meloidogynidae</taxon>
        <taxon>Meloidogyninae</taxon>
        <taxon>Meloidogyne</taxon>
    </lineage>
</organism>
<feature type="transmembrane region" description="Helical" evidence="9">
    <location>
        <begin position="277"/>
        <end position="304"/>
    </location>
</feature>
<gene>
    <name evidence="11" type="ORF">MENT_LOCUS28447</name>
</gene>
<evidence type="ECO:0000256" key="5">
    <source>
        <dbReference type="ARBA" id="ARBA00023136"/>
    </source>
</evidence>
<dbReference type="GO" id="GO:0016020">
    <property type="term" value="C:membrane"/>
    <property type="evidence" value="ECO:0007669"/>
    <property type="project" value="UniProtKB-SubCell"/>
</dbReference>
<evidence type="ECO:0000259" key="10">
    <source>
        <dbReference type="PROSITE" id="PS50262"/>
    </source>
</evidence>
<dbReference type="InterPro" id="IPR000276">
    <property type="entry name" value="GPCR_Rhodpsn"/>
</dbReference>
<evidence type="ECO:0000256" key="9">
    <source>
        <dbReference type="SAM" id="Phobius"/>
    </source>
</evidence>
<evidence type="ECO:0000256" key="1">
    <source>
        <dbReference type="ARBA" id="ARBA00004141"/>
    </source>
</evidence>
<accession>A0A6V7VP97</accession>
<comment type="caution">
    <text evidence="11">The sequence shown here is derived from an EMBL/GenBank/DDBJ whole genome shotgun (WGS) entry which is preliminary data.</text>
</comment>
<keyword evidence="7" id="KW-0807">Transducer</keyword>
<feature type="domain" description="G-protein coupled receptors family 1 profile" evidence="10">
    <location>
        <begin position="68"/>
        <end position="391"/>
    </location>
</feature>
<dbReference type="Gene3D" id="1.20.1070.10">
    <property type="entry name" value="Rhodopsin 7-helix transmembrane proteins"/>
    <property type="match status" value="1"/>
</dbReference>
<dbReference type="CDD" id="cd00637">
    <property type="entry name" value="7tm_classA_rhodopsin-like"/>
    <property type="match status" value="1"/>
</dbReference>
<evidence type="ECO:0000256" key="6">
    <source>
        <dbReference type="ARBA" id="ARBA00023170"/>
    </source>
</evidence>
<dbReference type="PRINTS" id="PR00237">
    <property type="entry name" value="GPCRRHODOPSN"/>
</dbReference>
<dbReference type="PROSITE" id="PS50262">
    <property type="entry name" value="G_PROTEIN_RECEP_F1_2"/>
    <property type="match status" value="1"/>
</dbReference>
<evidence type="ECO:0000256" key="8">
    <source>
        <dbReference type="SAM" id="MobiDB-lite"/>
    </source>
</evidence>
<reference evidence="11 12" key="1">
    <citation type="submission" date="2020-08" db="EMBL/GenBank/DDBJ databases">
        <authorList>
            <person name="Koutsovoulos G."/>
            <person name="Danchin GJ E."/>
        </authorList>
    </citation>
    <scope>NUCLEOTIDE SEQUENCE [LARGE SCALE GENOMIC DNA]</scope>
</reference>
<comment type="subcellular location">
    <subcellularLocation>
        <location evidence="1">Membrane</location>
        <topology evidence="1">Multi-pass membrane protein</topology>
    </subcellularLocation>
</comment>
<sequence length="623" mass="71145">MDENNLLQINKNNYLITTTTTTQSPLLFLSEGDHQQQQQPLDTWRVPPSLFAVFAFFYAAVFFGGFVGNMFVVVAIATHKSLRTGTDWIFVASLAFADLLILLICLPSTLLNNVLTEWQLGSFGCKLSVWLNSTTSCASIFTLVGVTGERYLAICHPLKQLKMKSSHLQFYIVGIWLLSAALASPNLWVYREILYDLLSGSESINLNEGLIARLCVDTSANFWLFIVINLLIAFLVPIIIISFLYFCIFRVISRHTEKRLAVDNGARVRDERVKLRIAQMMFTVIVVFVLCWTPLYGLYCYFFLSDDKDSSFFQFASSVLRPIFQALFYLLHNSNEICSDFTKTLIIFQPSLSLRGRMGRSSFSWGNCLANSIYQGWWLSLLSSSLNPLIYICFSQKYRRAFHQLLLLPCRKRYRKIQRATRNTFRLNSSAACSERPSSATHLLLQNSAKSNGHLPLSKGHSYTSATLKPNNRLARGSLDVNMFTNCNNNKLDINLNQRRPSSAVVTSANFSDILISPIQQQKWRRKESEQINEENKSGNCSSQILMEESKENSELQHIPESKKEQEENSVEIKIKTYEKEVNTKQLKLTIKINSSEKSKKENNEEEIIKPDVRQLNTLIFTL</sequence>
<keyword evidence="4" id="KW-0297">G-protein coupled receptor</keyword>
<dbReference type="Proteomes" id="UP000580250">
    <property type="component" value="Unassembled WGS sequence"/>
</dbReference>
<dbReference type="InterPro" id="IPR017452">
    <property type="entry name" value="GPCR_Rhodpsn_7TM"/>
</dbReference>
<proteinExistence type="predicted"/>
<feature type="transmembrane region" description="Helical" evidence="9">
    <location>
        <begin position="376"/>
        <end position="394"/>
    </location>
</feature>
<evidence type="ECO:0000256" key="4">
    <source>
        <dbReference type="ARBA" id="ARBA00023040"/>
    </source>
</evidence>
<keyword evidence="5 9" id="KW-0472">Membrane</keyword>
<dbReference type="EMBL" id="CAJEWN010000280">
    <property type="protein sequence ID" value="CAD2176629.1"/>
    <property type="molecule type" value="Genomic_DNA"/>
</dbReference>
<feature type="transmembrane region" description="Helical" evidence="9">
    <location>
        <begin position="222"/>
        <end position="249"/>
    </location>
</feature>
<evidence type="ECO:0000256" key="7">
    <source>
        <dbReference type="ARBA" id="ARBA00023224"/>
    </source>
</evidence>
<name>A0A6V7VP97_MELEN</name>
<feature type="transmembrane region" description="Helical" evidence="9">
    <location>
        <begin position="50"/>
        <end position="76"/>
    </location>
</feature>
<keyword evidence="3 9" id="KW-1133">Transmembrane helix</keyword>
<protein>
    <recommendedName>
        <fullName evidence="10">G-protein coupled receptors family 1 profile domain-containing protein</fullName>
    </recommendedName>
</protein>
<dbReference type="SUPFAM" id="SSF81321">
    <property type="entry name" value="Family A G protein-coupled receptor-like"/>
    <property type="match status" value="1"/>
</dbReference>
<dbReference type="PANTHER" id="PTHR24243:SF224">
    <property type="entry name" value="G-PROTEIN COUPLED RECEPTOR 19-RELATED"/>
    <property type="match status" value="1"/>
</dbReference>
<dbReference type="OrthoDB" id="5975505at2759"/>
<feature type="transmembrane region" description="Helical" evidence="9">
    <location>
        <begin position="88"/>
        <end position="109"/>
    </location>
</feature>
<evidence type="ECO:0000256" key="3">
    <source>
        <dbReference type="ARBA" id="ARBA00022989"/>
    </source>
</evidence>
<dbReference type="SMART" id="SM01381">
    <property type="entry name" value="7TM_GPCR_Srsx"/>
    <property type="match status" value="1"/>
</dbReference>
<dbReference type="Pfam" id="PF00001">
    <property type="entry name" value="7tm_1"/>
    <property type="match status" value="1"/>
</dbReference>
<keyword evidence="6" id="KW-0675">Receptor</keyword>
<evidence type="ECO:0000256" key="2">
    <source>
        <dbReference type="ARBA" id="ARBA00022692"/>
    </source>
</evidence>